<evidence type="ECO:0000313" key="4">
    <source>
        <dbReference type="Proteomes" id="UP000002526"/>
    </source>
</evidence>
<dbReference type="PANTHER" id="PTHR46797">
    <property type="entry name" value="HTH-TYPE TRANSCRIPTIONAL REGULATOR"/>
    <property type="match status" value="1"/>
</dbReference>
<evidence type="ECO:0000256" key="1">
    <source>
        <dbReference type="ARBA" id="ARBA00023125"/>
    </source>
</evidence>
<dbReference type="EMBL" id="BA000040">
    <property type="protein sequence ID" value="BAC46934.1"/>
    <property type="molecule type" value="Genomic_DNA"/>
</dbReference>
<dbReference type="CDD" id="cd00093">
    <property type="entry name" value="HTH_XRE"/>
    <property type="match status" value="1"/>
</dbReference>
<dbReference type="PROSITE" id="PS50943">
    <property type="entry name" value="HTH_CROC1"/>
    <property type="match status" value="1"/>
</dbReference>
<dbReference type="InterPro" id="IPR001387">
    <property type="entry name" value="Cro/C1-type_HTH"/>
</dbReference>
<sequence length="108" mass="12223">MHRVAETLRDRIKTLRKKAKLTLDQLAPQAGLSKSYLWELENRDLPRPSGEKLAGLAKALNVTVDYLLGGDPTENLETAEDKAFFREYEAMSPEARAQLRRLAKALDK</sequence>
<dbReference type="GO" id="GO:0003677">
    <property type="term" value="F:DNA binding"/>
    <property type="evidence" value="ECO:0007669"/>
    <property type="project" value="UniProtKB-KW"/>
</dbReference>
<accession>Q89TV5</accession>
<evidence type="ECO:0000313" key="3">
    <source>
        <dbReference type="EMBL" id="BAC46934.1"/>
    </source>
</evidence>
<dbReference type="RefSeq" id="WP_011084483.1">
    <property type="nucleotide sequence ID" value="NC_004463.1"/>
</dbReference>
<dbReference type="EnsemblBacteria" id="BAC46934">
    <property type="protein sequence ID" value="BAC46934"/>
    <property type="gene ID" value="BAC46934"/>
</dbReference>
<reference evidence="4" key="1">
    <citation type="journal article" date="2002" name="DNA Res.">
        <title>Complete genomic sequence of nitrogen-fixing symbiotic bacterium Bradyrhizobium japonicum USDA110.</title>
        <authorList>
            <person name="Kaneko T."/>
            <person name="Nakamura Y."/>
            <person name="Sato S."/>
            <person name="Minamisawa K."/>
            <person name="Uchiumi T."/>
            <person name="Sasamoto S."/>
            <person name="Watanabe A."/>
            <person name="Idesawa K."/>
            <person name="Iriguchi M."/>
            <person name="Kawashima K."/>
            <person name="Kohara M."/>
            <person name="Matsumoto M."/>
            <person name="Shimpo S."/>
            <person name="Tsuruoka H."/>
            <person name="Wada T."/>
            <person name="Yamada M."/>
            <person name="Tabata S."/>
        </authorList>
    </citation>
    <scope>NUCLEOTIDE SEQUENCE [LARGE SCALE GENOMIC DNA]</scope>
    <source>
        <strain evidence="4">JCM 10833 / BCRC 13528 / IAM 13628 / NBRC 14792 / USDA 110</strain>
    </source>
</reference>
<dbReference type="GO" id="GO:0006355">
    <property type="term" value="P:regulation of DNA-templated transcription"/>
    <property type="evidence" value="ECO:0000318"/>
    <property type="project" value="GO_Central"/>
</dbReference>
<dbReference type="InterPro" id="IPR050807">
    <property type="entry name" value="TransReg_Diox_bact_type"/>
</dbReference>
<dbReference type="KEGG" id="bja:bll1669"/>
<dbReference type="GO" id="GO:0003700">
    <property type="term" value="F:DNA-binding transcription factor activity"/>
    <property type="evidence" value="ECO:0000318"/>
    <property type="project" value="GO_Central"/>
</dbReference>
<dbReference type="GeneID" id="46488896"/>
<dbReference type="STRING" id="224911.AAV28_05260"/>
<dbReference type="PANTHER" id="PTHR46797:SF1">
    <property type="entry name" value="METHYLPHOSPHONATE SYNTHASE"/>
    <property type="match status" value="1"/>
</dbReference>
<proteinExistence type="predicted"/>
<organism evidence="3 4">
    <name type="scientific">Bradyrhizobium diazoefficiens (strain JCM 10833 / BCRC 13528 / IAM 13628 / NBRC 14792 / USDA 110)</name>
    <dbReference type="NCBI Taxonomy" id="224911"/>
    <lineage>
        <taxon>Bacteria</taxon>
        <taxon>Pseudomonadati</taxon>
        <taxon>Pseudomonadota</taxon>
        <taxon>Alphaproteobacteria</taxon>
        <taxon>Hyphomicrobiales</taxon>
        <taxon>Nitrobacteraceae</taxon>
        <taxon>Bradyrhizobium</taxon>
    </lineage>
</organism>
<keyword evidence="1" id="KW-0238">DNA-binding</keyword>
<dbReference type="PATRIC" id="fig|224911.5.peg.1693"/>
<keyword evidence="4" id="KW-1185">Reference proteome</keyword>
<dbReference type="SMART" id="SM00530">
    <property type="entry name" value="HTH_XRE"/>
    <property type="match status" value="1"/>
</dbReference>
<dbReference type="PhylomeDB" id="Q89TV5"/>
<name>Q89TV5_BRADU</name>
<protein>
    <submittedName>
        <fullName evidence="3">Bll1669 protein</fullName>
    </submittedName>
</protein>
<evidence type="ECO:0000259" key="2">
    <source>
        <dbReference type="PROSITE" id="PS50943"/>
    </source>
</evidence>
<dbReference type="InParanoid" id="Q89TV5"/>
<dbReference type="SUPFAM" id="SSF47413">
    <property type="entry name" value="lambda repressor-like DNA-binding domains"/>
    <property type="match status" value="1"/>
</dbReference>
<dbReference type="Proteomes" id="UP000002526">
    <property type="component" value="Chromosome"/>
</dbReference>
<dbReference type="AlphaFoldDB" id="Q89TV5"/>
<feature type="domain" description="HTH cro/C1-type" evidence="2">
    <location>
        <begin position="12"/>
        <end position="67"/>
    </location>
</feature>
<dbReference type="HOGENOM" id="CLU_066192_4_7_5"/>
<dbReference type="Gene3D" id="1.10.260.40">
    <property type="entry name" value="lambda repressor-like DNA-binding domains"/>
    <property type="match status" value="1"/>
</dbReference>
<dbReference type="Pfam" id="PF01381">
    <property type="entry name" value="HTH_3"/>
    <property type="match status" value="1"/>
</dbReference>
<dbReference type="eggNOG" id="COG1396">
    <property type="taxonomic scope" value="Bacteria"/>
</dbReference>
<gene>
    <name evidence="3" type="ordered locus">bll1669</name>
</gene>
<dbReference type="InterPro" id="IPR010982">
    <property type="entry name" value="Lambda_DNA-bd_dom_sf"/>
</dbReference>
<dbReference type="OrthoDB" id="9813152at2"/>